<keyword evidence="3" id="KW-0418">Kinase</keyword>
<comment type="caution">
    <text evidence="7">The sequence shown here is derived from an EMBL/GenBank/DDBJ whole genome shotgun (WGS) entry which is preliminary data.</text>
</comment>
<gene>
    <name evidence="7" type="ORF">IO99_09770</name>
</gene>
<dbReference type="CDD" id="cd07995">
    <property type="entry name" value="TPK"/>
    <property type="match status" value="1"/>
</dbReference>
<feature type="domain" description="Thiamin pyrophosphokinase thiamin-binding" evidence="6">
    <location>
        <begin position="145"/>
        <end position="204"/>
    </location>
</feature>
<dbReference type="NCBIfam" id="TIGR01378">
    <property type="entry name" value="thi_PPkinase"/>
    <property type="match status" value="1"/>
</dbReference>
<dbReference type="Pfam" id="PF04265">
    <property type="entry name" value="TPK_B1_binding"/>
    <property type="match status" value="1"/>
</dbReference>
<sequence length="211" mass="23784">MQAVIVGGGDPPSKKILDKYINEKSIIIAADGGANVLLNHEIHPNYLLGDFDSIDEKTYIEISNSSKTIRFPKEKDYTDSHIAFNKAVELGATEIIFLGCTGKRIDHFYANLCILNKGLKKSIDCRIIDEYNEIYLIDKPTNIFGKKGDIFSLFSYLEDTHDLTIEGVKYKLKNFELAQGNNLTVSNEFEEEKVSITFSKGCLIVVRIHKI</sequence>
<dbReference type="SUPFAM" id="SSF63999">
    <property type="entry name" value="Thiamin pyrophosphokinase, catalytic domain"/>
    <property type="match status" value="1"/>
</dbReference>
<dbReference type="STRING" id="318464.IO99_09770"/>
<dbReference type="Proteomes" id="UP000028542">
    <property type="component" value="Unassembled WGS sequence"/>
</dbReference>
<dbReference type="GO" id="GO:0030975">
    <property type="term" value="F:thiamine binding"/>
    <property type="evidence" value="ECO:0007669"/>
    <property type="project" value="InterPro"/>
</dbReference>
<keyword evidence="2" id="KW-0547">Nucleotide-binding</keyword>
<dbReference type="Pfam" id="PF04263">
    <property type="entry name" value="TPK_catalytic"/>
    <property type="match status" value="1"/>
</dbReference>
<dbReference type="GO" id="GO:0009229">
    <property type="term" value="P:thiamine diphosphate biosynthetic process"/>
    <property type="evidence" value="ECO:0007669"/>
    <property type="project" value="InterPro"/>
</dbReference>
<dbReference type="GO" id="GO:0016301">
    <property type="term" value="F:kinase activity"/>
    <property type="evidence" value="ECO:0007669"/>
    <property type="project" value="UniProtKB-KW"/>
</dbReference>
<organism evidence="7 8">
    <name type="scientific">Clostridium sulfidigenes</name>
    <dbReference type="NCBI Taxonomy" id="318464"/>
    <lineage>
        <taxon>Bacteria</taxon>
        <taxon>Bacillati</taxon>
        <taxon>Bacillota</taxon>
        <taxon>Clostridia</taxon>
        <taxon>Eubacteriales</taxon>
        <taxon>Clostridiaceae</taxon>
        <taxon>Clostridium</taxon>
    </lineage>
</organism>
<evidence type="ECO:0000313" key="7">
    <source>
        <dbReference type="EMBL" id="KEZ86363.1"/>
    </source>
</evidence>
<accession>A0A084JBM9</accession>
<dbReference type="PANTHER" id="PTHR41299">
    <property type="entry name" value="THIAMINE PYROPHOSPHOKINASE"/>
    <property type="match status" value="1"/>
</dbReference>
<evidence type="ECO:0000259" key="6">
    <source>
        <dbReference type="SMART" id="SM00983"/>
    </source>
</evidence>
<dbReference type="EMBL" id="JPMD01000023">
    <property type="protein sequence ID" value="KEZ86363.1"/>
    <property type="molecule type" value="Genomic_DNA"/>
</dbReference>
<dbReference type="SUPFAM" id="SSF63862">
    <property type="entry name" value="Thiamin pyrophosphokinase, substrate-binding domain"/>
    <property type="match status" value="1"/>
</dbReference>
<dbReference type="GO" id="GO:0004788">
    <property type="term" value="F:thiamine diphosphokinase activity"/>
    <property type="evidence" value="ECO:0007669"/>
    <property type="project" value="UniProtKB-UniRule"/>
</dbReference>
<evidence type="ECO:0000256" key="5">
    <source>
        <dbReference type="NCBIfam" id="TIGR01378"/>
    </source>
</evidence>
<dbReference type="InterPro" id="IPR036759">
    <property type="entry name" value="TPK_catalytic_sf"/>
</dbReference>
<evidence type="ECO:0000256" key="3">
    <source>
        <dbReference type="ARBA" id="ARBA00022777"/>
    </source>
</evidence>
<dbReference type="InterPro" id="IPR006282">
    <property type="entry name" value="Thi_PPkinase"/>
</dbReference>
<dbReference type="InterPro" id="IPR036371">
    <property type="entry name" value="TPK_B1-bd_sf"/>
</dbReference>
<dbReference type="AlphaFoldDB" id="A0A084JBM9"/>
<dbReference type="PANTHER" id="PTHR41299:SF1">
    <property type="entry name" value="THIAMINE PYROPHOSPHOKINASE"/>
    <property type="match status" value="1"/>
</dbReference>
<protein>
    <recommendedName>
        <fullName evidence="5">Thiamine diphosphokinase</fullName>
        <ecNumber evidence="5">2.7.6.2</ecNumber>
    </recommendedName>
</protein>
<dbReference type="GO" id="GO:0006772">
    <property type="term" value="P:thiamine metabolic process"/>
    <property type="evidence" value="ECO:0007669"/>
    <property type="project" value="UniProtKB-UniRule"/>
</dbReference>
<evidence type="ECO:0000313" key="8">
    <source>
        <dbReference type="Proteomes" id="UP000028542"/>
    </source>
</evidence>
<dbReference type="eggNOG" id="COG1564">
    <property type="taxonomic scope" value="Bacteria"/>
</dbReference>
<reference evidence="7 8" key="1">
    <citation type="submission" date="2014-07" db="EMBL/GenBank/DDBJ databases">
        <title>Draft genome of Clostridium sulfidigenes 113A isolated from sediments associated with methane hydrate from Krishna Godavari basin.</title>
        <authorList>
            <person name="Honkalas V.S."/>
            <person name="Dabir A.P."/>
            <person name="Arora P."/>
            <person name="Dhakephalkar P.K."/>
        </authorList>
    </citation>
    <scope>NUCLEOTIDE SEQUENCE [LARGE SCALE GENOMIC DNA]</scope>
    <source>
        <strain evidence="7 8">113A</strain>
    </source>
</reference>
<dbReference type="RefSeq" id="WP_035132717.1">
    <property type="nucleotide sequence ID" value="NZ_JPMD01000023.1"/>
</dbReference>
<dbReference type="InterPro" id="IPR007371">
    <property type="entry name" value="TPK_catalytic"/>
</dbReference>
<evidence type="ECO:0000256" key="2">
    <source>
        <dbReference type="ARBA" id="ARBA00022741"/>
    </source>
</evidence>
<dbReference type="Gene3D" id="3.40.50.10240">
    <property type="entry name" value="Thiamin pyrophosphokinase, catalytic domain"/>
    <property type="match status" value="1"/>
</dbReference>
<keyword evidence="4" id="KW-0067">ATP-binding</keyword>
<keyword evidence="1" id="KW-0808">Transferase</keyword>
<dbReference type="GO" id="GO:0005524">
    <property type="term" value="F:ATP binding"/>
    <property type="evidence" value="ECO:0007669"/>
    <property type="project" value="UniProtKB-KW"/>
</dbReference>
<dbReference type="SMART" id="SM00983">
    <property type="entry name" value="TPK_B1_binding"/>
    <property type="match status" value="1"/>
</dbReference>
<proteinExistence type="predicted"/>
<dbReference type="InterPro" id="IPR053149">
    <property type="entry name" value="TPK"/>
</dbReference>
<keyword evidence="8" id="KW-1185">Reference proteome</keyword>
<dbReference type="EC" id="2.7.6.2" evidence="5"/>
<evidence type="ECO:0000256" key="1">
    <source>
        <dbReference type="ARBA" id="ARBA00022679"/>
    </source>
</evidence>
<evidence type="ECO:0000256" key="4">
    <source>
        <dbReference type="ARBA" id="ARBA00022840"/>
    </source>
</evidence>
<dbReference type="InterPro" id="IPR007373">
    <property type="entry name" value="Thiamin_PyroPKinase_B1-bd"/>
</dbReference>
<name>A0A084JBM9_9CLOT</name>